<dbReference type="GeneID" id="28840444"/>
<keyword evidence="4" id="KW-0378">Hydrolase</keyword>
<dbReference type="STRING" id="342668.A0A1B8GE93"/>
<dbReference type="AlphaFoldDB" id="A0A1B8GE93"/>
<evidence type="ECO:0000256" key="3">
    <source>
        <dbReference type="ARBA" id="ARBA00022723"/>
    </source>
</evidence>
<dbReference type="InterPro" id="IPR001130">
    <property type="entry name" value="TatD-like"/>
</dbReference>
<accession>A0A1B8GE93</accession>
<keyword evidence="2" id="KW-0540">Nuclease</keyword>
<dbReference type="PROSITE" id="PS01090">
    <property type="entry name" value="TATD_2"/>
    <property type="match status" value="1"/>
</dbReference>
<organism evidence="5 6">
    <name type="scientific">Pseudogymnoascus verrucosus</name>
    <dbReference type="NCBI Taxonomy" id="342668"/>
    <lineage>
        <taxon>Eukaryota</taxon>
        <taxon>Fungi</taxon>
        <taxon>Dikarya</taxon>
        <taxon>Ascomycota</taxon>
        <taxon>Pezizomycotina</taxon>
        <taxon>Leotiomycetes</taxon>
        <taxon>Thelebolales</taxon>
        <taxon>Thelebolaceae</taxon>
        <taxon>Pseudogymnoascus</taxon>
    </lineage>
</organism>
<reference evidence="5 6" key="1">
    <citation type="submission" date="2016-03" db="EMBL/GenBank/DDBJ databases">
        <title>Comparative genomics of Pseudogymnoascus destructans, the fungus causing white-nose syndrome of bats.</title>
        <authorList>
            <person name="Palmer J.M."/>
            <person name="Drees K.P."/>
            <person name="Foster J.T."/>
            <person name="Lindner D.L."/>
        </authorList>
    </citation>
    <scope>NUCLEOTIDE SEQUENCE [LARGE SCALE GENOMIC DNA]</scope>
    <source>
        <strain evidence="5 6">UAMH 10579</strain>
    </source>
</reference>
<dbReference type="EMBL" id="KV460246">
    <property type="protein sequence ID" value="OBT94133.1"/>
    <property type="molecule type" value="Genomic_DNA"/>
</dbReference>
<evidence type="ECO:0000256" key="2">
    <source>
        <dbReference type="ARBA" id="ARBA00022722"/>
    </source>
</evidence>
<evidence type="ECO:0000256" key="4">
    <source>
        <dbReference type="ARBA" id="ARBA00022801"/>
    </source>
</evidence>
<dbReference type="Gene3D" id="3.20.20.140">
    <property type="entry name" value="Metal-dependent hydrolases"/>
    <property type="match status" value="1"/>
</dbReference>
<dbReference type="RefSeq" id="XP_018127866.1">
    <property type="nucleotide sequence ID" value="XM_018276494.2"/>
</dbReference>
<protein>
    <recommendedName>
        <fullName evidence="7">TatD DNase</fullName>
    </recommendedName>
</protein>
<dbReference type="PANTHER" id="PTHR10060:SF15">
    <property type="entry name" value="DEOXYRIBONUCLEASE TATDN1"/>
    <property type="match status" value="1"/>
</dbReference>
<evidence type="ECO:0000256" key="1">
    <source>
        <dbReference type="ARBA" id="ARBA00009275"/>
    </source>
</evidence>
<keyword evidence="3" id="KW-0479">Metal-binding</keyword>
<dbReference type="Proteomes" id="UP000091956">
    <property type="component" value="Unassembled WGS sequence"/>
</dbReference>
<evidence type="ECO:0000313" key="5">
    <source>
        <dbReference type="EMBL" id="OBT94133.1"/>
    </source>
</evidence>
<dbReference type="GO" id="GO:0046872">
    <property type="term" value="F:metal ion binding"/>
    <property type="evidence" value="ECO:0007669"/>
    <property type="project" value="UniProtKB-KW"/>
</dbReference>
<dbReference type="InterPro" id="IPR018228">
    <property type="entry name" value="DNase_TatD-rel_CS"/>
</dbReference>
<evidence type="ECO:0000313" key="6">
    <source>
        <dbReference type="Proteomes" id="UP000091956"/>
    </source>
</evidence>
<dbReference type="CDD" id="cd01310">
    <property type="entry name" value="TatD_DNAse"/>
    <property type="match status" value="1"/>
</dbReference>
<dbReference type="OrthoDB" id="6079689at2759"/>
<dbReference type="SUPFAM" id="SSF51556">
    <property type="entry name" value="Metallo-dependent hydrolases"/>
    <property type="match status" value="1"/>
</dbReference>
<dbReference type="GO" id="GO:0008296">
    <property type="term" value="F:3'-5'-DNA exonuclease activity"/>
    <property type="evidence" value="ECO:0007669"/>
    <property type="project" value="TreeGrafter"/>
</dbReference>
<comment type="similarity">
    <text evidence="1">Belongs to the metallo-dependent hydrolases superfamily. TatD-type hydrolase family.</text>
</comment>
<dbReference type="InterPro" id="IPR050891">
    <property type="entry name" value="TatD-type_Hydrolase"/>
</dbReference>
<evidence type="ECO:0008006" key="7">
    <source>
        <dbReference type="Google" id="ProtNLM"/>
    </source>
</evidence>
<dbReference type="InterPro" id="IPR032466">
    <property type="entry name" value="Metal_Hydrolase"/>
</dbReference>
<sequence>MRITLRTLSRFPTRPLYHQKPSIPSAFRTLTTMTSSTPPPPPSTPYKPRFIDIGINLTDPVYNGIHHGTPRHAPDLPAVLSRARDAGLTHLLLTGSDLPTSHAALDLCAEHPTLLSCTIGVHPCSTQAFDTHPLGPQGLLDELRELFLSAPKEAFVAIGEIGLDYDRLTLSPKETQLTHFRTQLDLAASLPSPPPLFLHSRAAHEDFLHELTLRADKLPKRGVVHSFTGTVAEMQELVAAGWDVGINGCSIRAAEGIDVVRALPLERLHVETDGPWCEMRPTHASAAFVGPSYDGPGKEDEVAKEVLEREAGYRWVKKEKWVEGALVKGRNEPCLIGRVVVAVARIKGVRVEEVAEAAWGNSRRMFGFKEEVV</sequence>
<dbReference type="GO" id="GO:0005829">
    <property type="term" value="C:cytosol"/>
    <property type="evidence" value="ECO:0007669"/>
    <property type="project" value="TreeGrafter"/>
</dbReference>
<keyword evidence="6" id="KW-1185">Reference proteome</keyword>
<gene>
    <name evidence="5" type="ORF">VE01_07058</name>
</gene>
<name>A0A1B8GE93_9PEZI</name>
<dbReference type="Pfam" id="PF01026">
    <property type="entry name" value="TatD_DNase"/>
    <property type="match status" value="1"/>
</dbReference>
<dbReference type="PANTHER" id="PTHR10060">
    <property type="entry name" value="TATD FAMILY DEOXYRIBONUCLEASE"/>
    <property type="match status" value="1"/>
</dbReference>
<reference evidence="6" key="2">
    <citation type="journal article" date="2018" name="Nat. Commun.">
        <title>Extreme sensitivity to ultraviolet light in the fungal pathogen causing white-nose syndrome of bats.</title>
        <authorList>
            <person name="Palmer J.M."/>
            <person name="Drees K.P."/>
            <person name="Foster J.T."/>
            <person name="Lindner D.L."/>
        </authorList>
    </citation>
    <scope>NUCLEOTIDE SEQUENCE [LARGE SCALE GENOMIC DNA]</scope>
    <source>
        <strain evidence="6">UAMH 10579</strain>
    </source>
</reference>
<proteinExistence type="inferred from homology"/>